<evidence type="ECO:0000313" key="2">
    <source>
        <dbReference type="EMBL" id="KHJ35604.1"/>
    </source>
</evidence>
<organism evidence="2 3">
    <name type="scientific">Uncinula necator</name>
    <name type="common">Grape powdery mildew</name>
    <dbReference type="NCBI Taxonomy" id="52586"/>
    <lineage>
        <taxon>Eukaryota</taxon>
        <taxon>Fungi</taxon>
        <taxon>Dikarya</taxon>
        <taxon>Ascomycota</taxon>
        <taxon>Pezizomycotina</taxon>
        <taxon>Leotiomycetes</taxon>
        <taxon>Erysiphales</taxon>
        <taxon>Erysiphaceae</taxon>
        <taxon>Erysiphe</taxon>
    </lineage>
</organism>
<gene>
    <name evidence="2" type="ORF">EV44_g0269</name>
</gene>
<feature type="signal peptide" evidence="1">
    <location>
        <begin position="1"/>
        <end position="29"/>
    </location>
</feature>
<dbReference type="AlphaFoldDB" id="A0A0B1PG87"/>
<accession>A0A0B1PG87</accession>
<reference evidence="2 3" key="1">
    <citation type="journal article" date="2014" name="BMC Genomics">
        <title>Adaptive genomic structural variation in the grape powdery mildew pathogen, Erysiphe necator.</title>
        <authorList>
            <person name="Jones L."/>
            <person name="Riaz S."/>
            <person name="Morales-Cruz A."/>
            <person name="Amrine K.C."/>
            <person name="McGuire B."/>
            <person name="Gubler W.D."/>
            <person name="Walker M.A."/>
            <person name="Cantu D."/>
        </authorList>
    </citation>
    <scope>NUCLEOTIDE SEQUENCE [LARGE SCALE GENOMIC DNA]</scope>
    <source>
        <strain evidence="3">c</strain>
    </source>
</reference>
<keyword evidence="3" id="KW-1185">Reference proteome</keyword>
<dbReference type="Proteomes" id="UP000030854">
    <property type="component" value="Unassembled WGS sequence"/>
</dbReference>
<keyword evidence="1" id="KW-0732">Signal</keyword>
<proteinExistence type="predicted"/>
<sequence length="82" mass="9793">MKKKKSNNTVNCYFFLFFISFSLPEKAQADWNHSYKNYKNAQLERSHTNDDNEVDVLYKSIDHEVLDLNMTNTEYSAENTRF</sequence>
<feature type="chain" id="PRO_5002059615" evidence="1">
    <location>
        <begin position="30"/>
        <end position="82"/>
    </location>
</feature>
<name>A0A0B1PG87_UNCNE</name>
<evidence type="ECO:0000256" key="1">
    <source>
        <dbReference type="SAM" id="SignalP"/>
    </source>
</evidence>
<comment type="caution">
    <text evidence="2">The sequence shown here is derived from an EMBL/GenBank/DDBJ whole genome shotgun (WGS) entry which is preliminary data.</text>
</comment>
<dbReference type="EMBL" id="JNVN01000332">
    <property type="protein sequence ID" value="KHJ35604.1"/>
    <property type="molecule type" value="Genomic_DNA"/>
</dbReference>
<protein>
    <submittedName>
        <fullName evidence="2">Uncharacterized protein</fullName>
    </submittedName>
</protein>
<dbReference type="HOGENOM" id="CLU_2560000_0_0_1"/>
<evidence type="ECO:0000313" key="3">
    <source>
        <dbReference type="Proteomes" id="UP000030854"/>
    </source>
</evidence>